<proteinExistence type="predicted"/>
<gene>
    <name evidence="2" type="ORF">BDV98DRAFT_91206</name>
</gene>
<dbReference type="Pfam" id="PF02178">
    <property type="entry name" value="AT_hook"/>
    <property type="match status" value="5"/>
</dbReference>
<dbReference type="SMART" id="SM00384">
    <property type="entry name" value="AT_hook"/>
    <property type="match status" value="6"/>
</dbReference>
<feature type="region of interest" description="Disordered" evidence="1">
    <location>
        <begin position="1"/>
        <end position="131"/>
    </location>
</feature>
<feature type="compositionally biased region" description="Basic and acidic residues" evidence="1">
    <location>
        <begin position="28"/>
        <end position="38"/>
    </location>
</feature>
<feature type="compositionally biased region" description="Basic residues" evidence="1">
    <location>
        <begin position="193"/>
        <end position="208"/>
    </location>
</feature>
<organism evidence="2 3">
    <name type="scientific">Pterulicium gracile</name>
    <dbReference type="NCBI Taxonomy" id="1884261"/>
    <lineage>
        <taxon>Eukaryota</taxon>
        <taxon>Fungi</taxon>
        <taxon>Dikarya</taxon>
        <taxon>Basidiomycota</taxon>
        <taxon>Agaricomycotina</taxon>
        <taxon>Agaricomycetes</taxon>
        <taxon>Agaricomycetidae</taxon>
        <taxon>Agaricales</taxon>
        <taxon>Pleurotineae</taxon>
        <taxon>Pterulaceae</taxon>
        <taxon>Pterulicium</taxon>
    </lineage>
</organism>
<dbReference type="PRINTS" id="PR00929">
    <property type="entry name" value="ATHOOK"/>
</dbReference>
<dbReference type="EMBL" id="ML178826">
    <property type="protein sequence ID" value="TFL01156.1"/>
    <property type="molecule type" value="Genomic_DNA"/>
</dbReference>
<protein>
    <submittedName>
        <fullName evidence="2">Uncharacterized protein</fullName>
    </submittedName>
</protein>
<feature type="compositionally biased region" description="Basic residues" evidence="1">
    <location>
        <begin position="112"/>
        <end position="122"/>
    </location>
</feature>
<keyword evidence="3" id="KW-1185">Reference proteome</keyword>
<evidence type="ECO:0000256" key="1">
    <source>
        <dbReference type="SAM" id="MobiDB-lite"/>
    </source>
</evidence>
<feature type="region of interest" description="Disordered" evidence="1">
    <location>
        <begin position="186"/>
        <end position="208"/>
    </location>
</feature>
<reference evidence="2 3" key="1">
    <citation type="journal article" date="2019" name="Nat. Ecol. Evol.">
        <title>Megaphylogeny resolves global patterns of mushroom evolution.</title>
        <authorList>
            <person name="Varga T."/>
            <person name="Krizsan K."/>
            <person name="Foldi C."/>
            <person name="Dima B."/>
            <person name="Sanchez-Garcia M."/>
            <person name="Sanchez-Ramirez S."/>
            <person name="Szollosi G.J."/>
            <person name="Szarkandi J.G."/>
            <person name="Papp V."/>
            <person name="Albert L."/>
            <person name="Andreopoulos W."/>
            <person name="Angelini C."/>
            <person name="Antonin V."/>
            <person name="Barry K.W."/>
            <person name="Bougher N.L."/>
            <person name="Buchanan P."/>
            <person name="Buyck B."/>
            <person name="Bense V."/>
            <person name="Catcheside P."/>
            <person name="Chovatia M."/>
            <person name="Cooper J."/>
            <person name="Damon W."/>
            <person name="Desjardin D."/>
            <person name="Finy P."/>
            <person name="Geml J."/>
            <person name="Haridas S."/>
            <person name="Hughes K."/>
            <person name="Justo A."/>
            <person name="Karasinski D."/>
            <person name="Kautmanova I."/>
            <person name="Kiss B."/>
            <person name="Kocsube S."/>
            <person name="Kotiranta H."/>
            <person name="LaButti K.M."/>
            <person name="Lechner B.E."/>
            <person name="Liimatainen K."/>
            <person name="Lipzen A."/>
            <person name="Lukacs Z."/>
            <person name="Mihaltcheva S."/>
            <person name="Morgado L.N."/>
            <person name="Niskanen T."/>
            <person name="Noordeloos M.E."/>
            <person name="Ohm R.A."/>
            <person name="Ortiz-Santana B."/>
            <person name="Ovrebo C."/>
            <person name="Racz N."/>
            <person name="Riley R."/>
            <person name="Savchenko A."/>
            <person name="Shiryaev A."/>
            <person name="Soop K."/>
            <person name="Spirin V."/>
            <person name="Szebenyi C."/>
            <person name="Tomsovsky M."/>
            <person name="Tulloss R.E."/>
            <person name="Uehling J."/>
            <person name="Grigoriev I.V."/>
            <person name="Vagvolgyi C."/>
            <person name="Papp T."/>
            <person name="Martin F.M."/>
            <person name="Miettinen O."/>
            <person name="Hibbett D.S."/>
            <person name="Nagy L.G."/>
        </authorList>
    </citation>
    <scope>NUCLEOTIDE SEQUENCE [LARGE SCALE GENOMIC DNA]</scope>
    <source>
        <strain evidence="2 3">CBS 309.79</strain>
    </source>
</reference>
<dbReference type="Proteomes" id="UP000305067">
    <property type="component" value="Unassembled WGS sequence"/>
</dbReference>
<sequence>MRGRPRKHPTPVLDPCAPVRMRGRPRKHPENHSPERPLTKSHAPARKRGRPRKHPKTFSPAPAPGLGAPVRKRGRPRKYPGLDRKDRFEAAVEPQDQPFIHFRPEDGVAVQARKRGRPRKHPVREVTGQELAHHMRSNTTVPEAFVITGSVEKTRTELEPRRISSKATLHAVTGLAPGEFVWALDGVSASTGTKRKRGRPPRRRQSVA</sequence>
<accession>A0A5C3QGL5</accession>
<dbReference type="AlphaFoldDB" id="A0A5C3QGL5"/>
<feature type="compositionally biased region" description="Basic and acidic residues" evidence="1">
    <location>
        <begin position="80"/>
        <end position="90"/>
    </location>
</feature>
<evidence type="ECO:0000313" key="2">
    <source>
        <dbReference type="EMBL" id="TFL01156.1"/>
    </source>
</evidence>
<dbReference type="GO" id="GO:0003677">
    <property type="term" value="F:DNA binding"/>
    <property type="evidence" value="ECO:0007669"/>
    <property type="project" value="InterPro"/>
</dbReference>
<feature type="compositionally biased region" description="Basic residues" evidence="1">
    <location>
        <begin position="43"/>
        <end position="56"/>
    </location>
</feature>
<dbReference type="InterPro" id="IPR017956">
    <property type="entry name" value="AT_hook_DNA-bd_motif"/>
</dbReference>
<name>A0A5C3QGL5_9AGAR</name>
<evidence type="ECO:0000313" key="3">
    <source>
        <dbReference type="Proteomes" id="UP000305067"/>
    </source>
</evidence>